<dbReference type="SUPFAM" id="SSF55785">
    <property type="entry name" value="PYP-like sensor domain (PAS domain)"/>
    <property type="match status" value="2"/>
</dbReference>
<dbReference type="PROSITE" id="PS50110">
    <property type="entry name" value="RESPONSE_REGULATORY"/>
    <property type="match status" value="1"/>
</dbReference>
<dbReference type="InterPro" id="IPR003661">
    <property type="entry name" value="HisK_dim/P_dom"/>
</dbReference>
<feature type="domain" description="PAC" evidence="8">
    <location>
        <begin position="246"/>
        <end position="298"/>
    </location>
</feature>
<dbReference type="CDD" id="cd00082">
    <property type="entry name" value="HisKA"/>
    <property type="match status" value="1"/>
</dbReference>
<dbReference type="RefSeq" id="WP_220810337.1">
    <property type="nucleotide sequence ID" value="NZ_BPMK01000022.1"/>
</dbReference>
<dbReference type="Gene3D" id="3.30.565.10">
    <property type="entry name" value="Histidine kinase-like ATPase, C-terminal domain"/>
    <property type="match status" value="1"/>
</dbReference>
<feature type="domain" description="Histidine kinase" evidence="6">
    <location>
        <begin position="309"/>
        <end position="527"/>
    </location>
</feature>
<dbReference type="InterPro" id="IPR036890">
    <property type="entry name" value="HATPase_C_sf"/>
</dbReference>
<dbReference type="InterPro" id="IPR035965">
    <property type="entry name" value="PAS-like_dom_sf"/>
</dbReference>
<name>A0ABQ4QA36_9BURK</name>
<feature type="region of interest" description="Disordered" evidence="5">
    <location>
        <begin position="666"/>
        <end position="702"/>
    </location>
</feature>
<dbReference type="Gene3D" id="3.40.50.2300">
    <property type="match status" value="1"/>
</dbReference>
<evidence type="ECO:0000313" key="9">
    <source>
        <dbReference type="EMBL" id="GIZ53927.1"/>
    </source>
</evidence>
<dbReference type="SMART" id="SM00388">
    <property type="entry name" value="HisKA"/>
    <property type="match status" value="1"/>
</dbReference>
<dbReference type="PRINTS" id="PR00344">
    <property type="entry name" value="BCTRLSENSOR"/>
</dbReference>
<dbReference type="SMART" id="SM00387">
    <property type="entry name" value="HATPase_c"/>
    <property type="match status" value="1"/>
</dbReference>
<keyword evidence="10" id="KW-1185">Reference proteome</keyword>
<dbReference type="PANTHER" id="PTHR43547:SF2">
    <property type="entry name" value="HYBRID SIGNAL TRANSDUCTION HISTIDINE KINASE C"/>
    <property type="match status" value="1"/>
</dbReference>
<dbReference type="SUPFAM" id="SSF52172">
    <property type="entry name" value="CheY-like"/>
    <property type="match status" value="1"/>
</dbReference>
<dbReference type="InterPro" id="IPR011006">
    <property type="entry name" value="CheY-like_superfamily"/>
</dbReference>
<dbReference type="SMART" id="SM00091">
    <property type="entry name" value="PAS"/>
    <property type="match status" value="2"/>
</dbReference>
<protein>
    <recommendedName>
        <fullName evidence="2">histidine kinase</fullName>
        <ecNumber evidence="2">2.7.13.3</ecNumber>
    </recommendedName>
</protein>
<dbReference type="InterPro" id="IPR004358">
    <property type="entry name" value="Sig_transdc_His_kin-like_C"/>
</dbReference>
<dbReference type="Gene3D" id="1.10.287.130">
    <property type="match status" value="1"/>
</dbReference>
<evidence type="ECO:0000256" key="3">
    <source>
        <dbReference type="ARBA" id="ARBA00022553"/>
    </source>
</evidence>
<accession>A0ABQ4QA36</accession>
<comment type="catalytic activity">
    <reaction evidence="1">
        <text>ATP + protein L-histidine = ADP + protein N-phospho-L-histidine.</text>
        <dbReference type="EC" id="2.7.13.3"/>
    </reaction>
</comment>
<comment type="caution">
    <text evidence="9">The sequence shown here is derived from an EMBL/GenBank/DDBJ whole genome shotgun (WGS) entry which is preliminary data.</text>
</comment>
<evidence type="ECO:0000256" key="2">
    <source>
        <dbReference type="ARBA" id="ARBA00012438"/>
    </source>
</evidence>
<sequence>MLPAALYATVFKNSPIGCYLLSTTPEITILDVNDSFLHNVSLTRECMIGKPLFEVFPDNPDDAEDTGIEALRASIRRAVATGQPQVMPVQRFPIQKTLPDGGVVFEERFWSASNTPIFDEAGEMVCIFHATVEITRQVQAEAALRDSERKAVGAARLAEAERLRLNAVLDAAPVGIGVADAGGAILLVNQEYRRIWGEALPWPERIDDYGKWPGWWADPPERRGRALQPQEWPLARALTGEEAPRDVIEIATFDPAAGRRTVFISAAPIRSGDGSIEGAVVAVLDITARVRAEEALKDANRRKDEFLAMLAHELRNPLAPISAAADLLSLGRLDAEGVQRTSAVISRQVQHMTGLVEDLLDVSRVTRGLVTLHKDRLDLKRIVADAVEQVRPLIEARDHSLTVHVPPEPAFVSGDQKRLIQVLTNLLTNAARYTPPGGTIWLNLDAEGDFVRVSVADNGIGMQPDLLARAFDLFAQAERTADRSQGGLGIGLALVRSLVEMHGGHVTARSDGLGKGSRFVVCLPRAAHAGASVTSDASDRAIPDTDAAGRLKVMVVDDNEDAAEMLAMLVEALGHRVFVEHGSVRALQRAQAIRPDVFLLDIGLPDLDGNELARRLRSRPETARALLIAVTGYGQEQDRKAVLEAGFDHHFVKPVDTAKIADLLSAAAGSGPPDDRENRTAPVGSMDAVQRTTSGRNGQARR</sequence>
<dbReference type="Pfam" id="PF00072">
    <property type="entry name" value="Response_reg"/>
    <property type="match status" value="1"/>
</dbReference>
<feature type="compositionally biased region" description="Polar residues" evidence="5">
    <location>
        <begin position="690"/>
        <end position="702"/>
    </location>
</feature>
<proteinExistence type="predicted"/>
<dbReference type="Pfam" id="PF00512">
    <property type="entry name" value="HisKA"/>
    <property type="match status" value="1"/>
</dbReference>
<evidence type="ECO:0000259" key="6">
    <source>
        <dbReference type="PROSITE" id="PS50109"/>
    </source>
</evidence>
<evidence type="ECO:0000259" key="8">
    <source>
        <dbReference type="PROSITE" id="PS50113"/>
    </source>
</evidence>
<dbReference type="SUPFAM" id="SSF55874">
    <property type="entry name" value="ATPase domain of HSP90 chaperone/DNA topoisomerase II/histidine kinase"/>
    <property type="match status" value="1"/>
</dbReference>
<dbReference type="PROSITE" id="PS50113">
    <property type="entry name" value="PAC"/>
    <property type="match status" value="2"/>
</dbReference>
<dbReference type="InterPro" id="IPR013656">
    <property type="entry name" value="PAS_4"/>
</dbReference>
<organism evidence="9 10">
    <name type="scientific">Noviherbaspirillum aridicola</name>
    <dbReference type="NCBI Taxonomy" id="2849687"/>
    <lineage>
        <taxon>Bacteria</taxon>
        <taxon>Pseudomonadati</taxon>
        <taxon>Pseudomonadota</taxon>
        <taxon>Betaproteobacteria</taxon>
        <taxon>Burkholderiales</taxon>
        <taxon>Oxalobacteraceae</taxon>
        <taxon>Noviherbaspirillum</taxon>
    </lineage>
</organism>
<evidence type="ECO:0000313" key="10">
    <source>
        <dbReference type="Proteomes" id="UP000887222"/>
    </source>
</evidence>
<dbReference type="Pfam" id="PF02518">
    <property type="entry name" value="HATPase_c"/>
    <property type="match status" value="1"/>
</dbReference>
<dbReference type="InterPro" id="IPR036097">
    <property type="entry name" value="HisK_dim/P_sf"/>
</dbReference>
<dbReference type="SMART" id="SM00448">
    <property type="entry name" value="REC"/>
    <property type="match status" value="1"/>
</dbReference>
<gene>
    <name evidence="9" type="ORF">NCCP691_39410</name>
</gene>
<dbReference type="EMBL" id="BPMK01000022">
    <property type="protein sequence ID" value="GIZ53927.1"/>
    <property type="molecule type" value="Genomic_DNA"/>
</dbReference>
<dbReference type="InterPro" id="IPR003594">
    <property type="entry name" value="HATPase_dom"/>
</dbReference>
<dbReference type="InterPro" id="IPR000014">
    <property type="entry name" value="PAS"/>
</dbReference>
<dbReference type="CDD" id="cd00130">
    <property type="entry name" value="PAS"/>
    <property type="match status" value="1"/>
</dbReference>
<dbReference type="PROSITE" id="PS50109">
    <property type="entry name" value="HIS_KIN"/>
    <property type="match status" value="1"/>
</dbReference>
<dbReference type="SUPFAM" id="SSF47384">
    <property type="entry name" value="Homodimeric domain of signal transducing histidine kinase"/>
    <property type="match status" value="1"/>
</dbReference>
<dbReference type="InterPro" id="IPR001789">
    <property type="entry name" value="Sig_transdc_resp-reg_receiver"/>
</dbReference>
<feature type="domain" description="Response regulatory" evidence="7">
    <location>
        <begin position="552"/>
        <end position="668"/>
    </location>
</feature>
<dbReference type="PANTHER" id="PTHR43547">
    <property type="entry name" value="TWO-COMPONENT HISTIDINE KINASE"/>
    <property type="match status" value="1"/>
</dbReference>
<evidence type="ECO:0000256" key="4">
    <source>
        <dbReference type="PROSITE-ProRule" id="PRU00169"/>
    </source>
</evidence>
<evidence type="ECO:0000259" key="7">
    <source>
        <dbReference type="PROSITE" id="PS50110"/>
    </source>
</evidence>
<dbReference type="Pfam" id="PF08448">
    <property type="entry name" value="PAS_4"/>
    <property type="match status" value="2"/>
</dbReference>
<dbReference type="CDD" id="cd17580">
    <property type="entry name" value="REC_2_DhkD-like"/>
    <property type="match status" value="1"/>
</dbReference>
<dbReference type="InterPro" id="IPR000700">
    <property type="entry name" value="PAS-assoc_C"/>
</dbReference>
<evidence type="ECO:0000256" key="1">
    <source>
        <dbReference type="ARBA" id="ARBA00000085"/>
    </source>
</evidence>
<dbReference type="Proteomes" id="UP000887222">
    <property type="component" value="Unassembled WGS sequence"/>
</dbReference>
<dbReference type="EC" id="2.7.13.3" evidence="2"/>
<dbReference type="InterPro" id="IPR005467">
    <property type="entry name" value="His_kinase_dom"/>
</dbReference>
<dbReference type="Gene3D" id="3.30.450.20">
    <property type="entry name" value="PAS domain"/>
    <property type="match status" value="2"/>
</dbReference>
<dbReference type="CDD" id="cd00075">
    <property type="entry name" value="HATPase"/>
    <property type="match status" value="1"/>
</dbReference>
<feature type="modified residue" description="4-aspartylphosphate" evidence="4">
    <location>
        <position position="601"/>
    </location>
</feature>
<reference evidence="9 10" key="1">
    <citation type="journal article" date="2022" name="Int. J. Syst. Evol. Microbiol.">
        <title>Noviherbaspirillum aridicola sp. nov., isolated from an arid soil in Pakistan.</title>
        <authorList>
            <person name="Khan I.U."/>
            <person name="Saqib M."/>
            <person name="Amin A."/>
            <person name="Hussain F."/>
            <person name="Li L."/>
            <person name="Liu Y.H."/>
            <person name="Fang B.Z."/>
            <person name="Ahmed I."/>
            <person name="Li W.J."/>
        </authorList>
    </citation>
    <scope>NUCLEOTIDE SEQUENCE [LARGE SCALE GENOMIC DNA]</scope>
    <source>
        <strain evidence="9 10">NCCP-691</strain>
    </source>
</reference>
<evidence type="ECO:0000256" key="5">
    <source>
        <dbReference type="SAM" id="MobiDB-lite"/>
    </source>
</evidence>
<keyword evidence="3 4" id="KW-0597">Phosphoprotein</keyword>
<feature type="domain" description="PAC" evidence="8">
    <location>
        <begin position="90"/>
        <end position="146"/>
    </location>
</feature>